<dbReference type="VEuPathDB" id="FungiDB:TERG_01398"/>
<evidence type="ECO:0000256" key="6">
    <source>
        <dbReference type="SAM" id="MobiDB-lite"/>
    </source>
</evidence>
<evidence type="ECO:0000313" key="8">
    <source>
        <dbReference type="EMBL" id="OAL62695.1"/>
    </source>
</evidence>
<dbReference type="Gene3D" id="3.30.70.330">
    <property type="match status" value="2"/>
</dbReference>
<dbReference type="SUPFAM" id="SSF159245">
    <property type="entry name" value="AttH-like"/>
    <property type="match status" value="1"/>
</dbReference>
<sequence length="1027" mass="111145">MSQKNQQKASPGVLAINPAATQKAAPPPTPSKGHSSKGNVPRLKLHVRRLPPGLTQAEFETTLGDYWKVGRGRVDWFLFKAGKVSTDPSKPSRPGRAYLRVTSSVTIPELSDVIRQTTFHDARNTYNDSALLGPPTLEYAPFSRVPSGKVRNDARVGTIDQDAEFISFLESLTNPVTKPSEEETTEAADRVEKQTITPLIQYLKEKKANKAKEVAAAKAAKQARSAAAKESKSEKSIGKKQLLSRADRSTSEKQKKDKAAKDVAVKDAVKAANKQAANGSTKAENKAPATTVNQPPQASPAPERKRERGSLTAATKILRRDLGLTTPTRRRDKAGQASSGPGGNAAGESAKKDQPSSSKSESNNPAPSPKGKNTADSTPKSAPSKQSKSTPPAEPAAARNNAAGKKAATTPSTPNTKASSTPAAQKNQQQQQSSQSASSNGTQAFLKHANPSQGVTEDLLQKGFSQFGKVIRVEIDKKKGFGYVDFAEPAGLRKAIDASPVSIAQKVMATVAPAAVEEEEEGRVQLMRTPNNSHHRKGRDQHRPDLRLQLQLHLHLQHLLLLVELQVLVVEALEGDMVVEALEDVNLSDLLDTHLARPTEVRRHGKRSDKVKVRINRTGRNQATTSCVTSISISSRCEQRKLPAWLSGYVPPICSTQHSAINVVAVGDGDIPNSGNECKRPNSQLVDSYSNHVNTLILAIVKAQFLSGEGDFDSPKLNFVNETVYDWWYFDAVSDDGDSSITVCFFTSSSTAFPFLVPNKGILPVYIWASFPNGTVSVYAVHSQKAVIETSRDGYAGIYHPIEMGWQGSADLSRYRVFFNDTVHGIKGTFDIRSVAPPHYPCSAASRNVDVQVCPHVGWANAIPDGNASVDMTIAGSRLRFHGSAYHDKNWSDVPFTSTTRTWYWGRTRIGPYSVVWFYVLTPQHTEHASAYIADNGKVRHAACAGVIVTPILNKNAPSATDTLPIGFRVEFNTPGEHSPLVNITIFNGLVIASAGPSYTRWIGNSTGCVMGDCGLQGLGTLEQFQL</sequence>
<evidence type="ECO:0000313" key="9">
    <source>
        <dbReference type="Proteomes" id="UP000243015"/>
    </source>
</evidence>
<feature type="region of interest" description="Disordered" evidence="6">
    <location>
        <begin position="1"/>
        <end position="42"/>
    </location>
</feature>
<evidence type="ECO:0000256" key="2">
    <source>
        <dbReference type="ARBA" id="ARBA00005991"/>
    </source>
</evidence>
<dbReference type="PROSITE" id="PS50102">
    <property type="entry name" value="RRM"/>
    <property type="match status" value="1"/>
</dbReference>
<feature type="domain" description="RRM" evidence="7">
    <location>
        <begin position="442"/>
        <end position="514"/>
    </location>
</feature>
<comment type="similarity">
    <text evidence="2">Belongs to the RENT3 family.</text>
</comment>
<dbReference type="InterPro" id="IPR012677">
    <property type="entry name" value="Nucleotide-bd_a/b_plait_sf"/>
</dbReference>
<feature type="compositionally biased region" description="Polar residues" evidence="6">
    <location>
        <begin position="355"/>
        <end position="365"/>
    </location>
</feature>
<feature type="compositionally biased region" description="Low complexity" evidence="6">
    <location>
        <begin position="423"/>
        <end position="440"/>
    </location>
</feature>
<protein>
    <recommendedName>
        <fullName evidence="7">RRM domain-containing protein</fullName>
    </recommendedName>
</protein>
<evidence type="ECO:0000256" key="5">
    <source>
        <dbReference type="PROSITE-ProRule" id="PRU00176"/>
    </source>
</evidence>
<dbReference type="InterPro" id="IPR056402">
    <property type="entry name" value="DA_N"/>
</dbReference>
<dbReference type="PANTHER" id="PTHR13112:SF0">
    <property type="entry name" value="FI21285P1"/>
    <property type="match status" value="1"/>
</dbReference>
<dbReference type="InterPro" id="IPR005120">
    <property type="entry name" value="UPF3_dom"/>
</dbReference>
<dbReference type="EMBL" id="LHPM01000018">
    <property type="protein sequence ID" value="OAL62695.1"/>
    <property type="molecule type" value="Genomic_DNA"/>
</dbReference>
<dbReference type="SUPFAM" id="SSF54928">
    <property type="entry name" value="RNA-binding domain, RBD"/>
    <property type="match status" value="2"/>
</dbReference>
<accession>A0A178ESM4</accession>
<gene>
    <name evidence="8" type="ORF">A7C99_5078</name>
</gene>
<evidence type="ECO:0000256" key="3">
    <source>
        <dbReference type="ARBA" id="ARBA00023161"/>
    </source>
</evidence>
<organism evidence="8 9">
    <name type="scientific">Trichophyton rubrum</name>
    <name type="common">Athlete's foot fungus</name>
    <name type="synonym">Epidermophyton rubrum</name>
    <dbReference type="NCBI Taxonomy" id="5551"/>
    <lineage>
        <taxon>Eukaryota</taxon>
        <taxon>Fungi</taxon>
        <taxon>Dikarya</taxon>
        <taxon>Ascomycota</taxon>
        <taxon>Pezizomycotina</taxon>
        <taxon>Eurotiomycetes</taxon>
        <taxon>Eurotiomycetidae</taxon>
        <taxon>Onygenales</taxon>
        <taxon>Arthrodermataceae</taxon>
        <taxon>Trichophyton</taxon>
    </lineage>
</organism>
<dbReference type="AlphaFoldDB" id="A0A178ESM4"/>
<reference evidence="8 9" key="1">
    <citation type="submission" date="2016-05" db="EMBL/GenBank/DDBJ databases">
        <title>Genome sequencing of Trichophyton rubrum CMCC(F)T1i isolated from hair.</title>
        <authorList>
            <person name="Zhan P."/>
            <person name="Tao Y."/>
            <person name="Liu W."/>
        </authorList>
    </citation>
    <scope>NUCLEOTIDE SEQUENCE [LARGE SCALE GENOMIC DNA]</scope>
    <source>
        <strain evidence="9">CMCC(F)T1i</strain>
    </source>
</reference>
<comment type="subcellular location">
    <subcellularLocation>
        <location evidence="1">Nucleus</location>
    </subcellularLocation>
</comment>
<dbReference type="CDD" id="cd12455">
    <property type="entry name" value="RRM_like_Smg4_UPF3"/>
    <property type="match status" value="1"/>
</dbReference>
<dbReference type="GO" id="GO:0003729">
    <property type="term" value="F:mRNA binding"/>
    <property type="evidence" value="ECO:0007669"/>
    <property type="project" value="TreeGrafter"/>
</dbReference>
<dbReference type="Pfam" id="PF00076">
    <property type="entry name" value="RRM_1"/>
    <property type="match status" value="1"/>
</dbReference>
<feature type="compositionally biased region" description="Low complexity" evidence="6">
    <location>
        <begin position="395"/>
        <end position="411"/>
    </location>
</feature>
<dbReference type="InterPro" id="IPR057722">
    <property type="entry name" value="AsqO/PenF-like_C"/>
</dbReference>
<dbReference type="InterPro" id="IPR039722">
    <property type="entry name" value="Upf3"/>
</dbReference>
<keyword evidence="3" id="KW-0866">Nonsense-mediated mRNA decay</keyword>
<dbReference type="Pfam" id="PF03467">
    <property type="entry name" value="Smg4_UPF3"/>
    <property type="match status" value="1"/>
</dbReference>
<dbReference type="CDD" id="cd00590">
    <property type="entry name" value="RRM_SF"/>
    <property type="match status" value="1"/>
</dbReference>
<dbReference type="PANTHER" id="PTHR13112">
    <property type="entry name" value="UPF3 REGULATOR OF NONSENSE TRANSCRIPTS-LIKE PROTEIN"/>
    <property type="match status" value="1"/>
</dbReference>
<keyword evidence="5" id="KW-0694">RNA-binding</keyword>
<dbReference type="FunFam" id="3.30.70.330:FF:000637">
    <property type="entry name" value="Nonsense-mediated mRNA decay protein Upf3, putative"/>
    <property type="match status" value="1"/>
</dbReference>
<evidence type="ECO:0000259" key="7">
    <source>
        <dbReference type="PROSITE" id="PS50102"/>
    </source>
</evidence>
<dbReference type="GO" id="GO:0000184">
    <property type="term" value="P:nuclear-transcribed mRNA catabolic process, nonsense-mediated decay"/>
    <property type="evidence" value="ECO:0007669"/>
    <property type="project" value="UniProtKB-KW"/>
</dbReference>
<feature type="region of interest" description="Disordered" evidence="6">
    <location>
        <begin position="225"/>
        <end position="441"/>
    </location>
</feature>
<feature type="compositionally biased region" description="Basic and acidic residues" evidence="6">
    <location>
        <begin position="245"/>
        <end position="269"/>
    </location>
</feature>
<dbReference type="InterPro" id="IPR035979">
    <property type="entry name" value="RBD_domain_sf"/>
</dbReference>
<feature type="compositionally biased region" description="Basic and acidic residues" evidence="6">
    <location>
        <begin position="227"/>
        <end position="237"/>
    </location>
</feature>
<dbReference type="GO" id="GO:0005730">
    <property type="term" value="C:nucleolus"/>
    <property type="evidence" value="ECO:0007669"/>
    <property type="project" value="TreeGrafter"/>
</dbReference>
<dbReference type="InterPro" id="IPR000504">
    <property type="entry name" value="RRM_dom"/>
</dbReference>
<dbReference type="SMART" id="SM00360">
    <property type="entry name" value="RRM"/>
    <property type="match status" value="1"/>
</dbReference>
<dbReference type="GO" id="GO:0045727">
    <property type="term" value="P:positive regulation of translation"/>
    <property type="evidence" value="ECO:0007669"/>
    <property type="project" value="TreeGrafter"/>
</dbReference>
<dbReference type="Pfam" id="PF24137">
    <property type="entry name" value="DA_N"/>
    <property type="match status" value="1"/>
</dbReference>
<dbReference type="GO" id="GO:0005737">
    <property type="term" value="C:cytoplasm"/>
    <property type="evidence" value="ECO:0007669"/>
    <property type="project" value="TreeGrafter"/>
</dbReference>
<comment type="caution">
    <text evidence="8">The sequence shown here is derived from an EMBL/GenBank/DDBJ whole genome shotgun (WGS) entry which is preliminary data.</text>
</comment>
<feature type="compositionally biased region" description="Polar residues" evidence="6">
    <location>
        <begin position="374"/>
        <end position="390"/>
    </location>
</feature>
<evidence type="ECO:0000256" key="1">
    <source>
        <dbReference type="ARBA" id="ARBA00004123"/>
    </source>
</evidence>
<dbReference type="Pfam" id="PF25581">
    <property type="entry name" value="AsqO_C"/>
    <property type="match status" value="1"/>
</dbReference>
<feature type="compositionally biased region" description="Polar residues" evidence="6">
    <location>
        <begin position="412"/>
        <end position="422"/>
    </location>
</feature>
<keyword evidence="4" id="KW-0539">Nucleus</keyword>
<name>A0A178ESM4_TRIRU</name>
<dbReference type="Proteomes" id="UP000243015">
    <property type="component" value="Unassembled WGS sequence"/>
</dbReference>
<proteinExistence type="inferred from homology"/>
<evidence type="ECO:0000256" key="4">
    <source>
        <dbReference type="ARBA" id="ARBA00023242"/>
    </source>
</evidence>
<dbReference type="VEuPathDB" id="FungiDB:TERG_01400"/>